<evidence type="ECO:0000256" key="2">
    <source>
        <dbReference type="SAM" id="Phobius"/>
    </source>
</evidence>
<evidence type="ECO:0008006" key="5">
    <source>
        <dbReference type="Google" id="ProtNLM"/>
    </source>
</evidence>
<evidence type="ECO:0000313" key="4">
    <source>
        <dbReference type="Proteomes" id="UP000756132"/>
    </source>
</evidence>
<reference evidence="3" key="1">
    <citation type="submission" date="2021-12" db="EMBL/GenBank/DDBJ databases">
        <authorList>
            <person name="Zaccaron A."/>
            <person name="Stergiopoulos I."/>
        </authorList>
    </citation>
    <scope>NUCLEOTIDE SEQUENCE</scope>
    <source>
        <strain evidence="3">Race5_Kim</strain>
    </source>
</reference>
<dbReference type="AlphaFoldDB" id="A0A9Q8PIC6"/>
<evidence type="ECO:0000313" key="3">
    <source>
        <dbReference type="EMBL" id="UJO22952.1"/>
    </source>
</evidence>
<gene>
    <name evidence="3" type="ORF">CLAFUR5_12402</name>
</gene>
<organism evidence="3 4">
    <name type="scientific">Passalora fulva</name>
    <name type="common">Tomato leaf mold</name>
    <name type="synonym">Cladosporium fulvum</name>
    <dbReference type="NCBI Taxonomy" id="5499"/>
    <lineage>
        <taxon>Eukaryota</taxon>
        <taxon>Fungi</taxon>
        <taxon>Dikarya</taxon>
        <taxon>Ascomycota</taxon>
        <taxon>Pezizomycotina</taxon>
        <taxon>Dothideomycetes</taxon>
        <taxon>Dothideomycetidae</taxon>
        <taxon>Mycosphaerellales</taxon>
        <taxon>Mycosphaerellaceae</taxon>
        <taxon>Fulvia</taxon>
    </lineage>
</organism>
<dbReference type="SUPFAM" id="SSF89372">
    <property type="entry name" value="Fucose-specific lectin"/>
    <property type="match status" value="1"/>
</dbReference>
<accession>A0A9Q8PIC6</accession>
<dbReference type="GeneID" id="71992280"/>
<dbReference type="KEGG" id="ffu:CLAFUR5_12402"/>
<proteinExistence type="predicted"/>
<keyword evidence="2" id="KW-0472">Membrane</keyword>
<keyword evidence="2" id="KW-0812">Transmembrane</keyword>
<dbReference type="OrthoDB" id="3923199at2759"/>
<protein>
    <recommendedName>
        <fullName evidence="5">Fucose-specific lectin</fullName>
    </recommendedName>
</protein>
<keyword evidence="2" id="KW-1133">Transmembrane helix</keyword>
<evidence type="ECO:0000256" key="1">
    <source>
        <dbReference type="SAM" id="MobiDB-lite"/>
    </source>
</evidence>
<keyword evidence="4" id="KW-1185">Reference proteome</keyword>
<feature type="region of interest" description="Disordered" evidence="1">
    <location>
        <begin position="1"/>
        <end position="39"/>
    </location>
</feature>
<sequence length="378" mass="40996">MKERNIRFTFMPAEGDNIEQAPTYSPTSSGDYSENVAKRASGEKRLSTISGSCLPEVVPTDISQGKEVVHTDPQSEKVYPPPENYPEPFDEEGGKEVVPLSVDPAPYQQPHPMTVRMNTRVCGIRLKWTLVVLLLVLIAIALGGGLGAGLSTGSKHSSPPQTGAGALNGTSSALVTQSFPTAPGGSEENLVMYFQHRDGHIRYVWLASNGTWMGGDASTDVANNAKNNTPITAVSYTWSGNNFWRVFYIDTTNTIMQTWRSNATQGWALGLLSDSNIQPWDSDDVGMEVCWYGSMTSGVSIQAAADTNNASDLAYRLVYSSDETTFQTMTFHGDTQLWEPEQTLPGVDGRSSPACSNFGSGSVDYLMLMDPDNSVNVY</sequence>
<reference evidence="3" key="2">
    <citation type="journal article" date="2022" name="Microb. Genom.">
        <title>A chromosome-scale genome assembly of the tomato pathogen Cladosporium fulvum reveals a compartmentalized genome architecture and the presence of a dispensable chromosome.</title>
        <authorList>
            <person name="Zaccaron A.Z."/>
            <person name="Chen L.H."/>
            <person name="Samaras A."/>
            <person name="Stergiopoulos I."/>
        </authorList>
    </citation>
    <scope>NUCLEOTIDE SEQUENCE</scope>
    <source>
        <strain evidence="3">Race5_Kim</strain>
    </source>
</reference>
<dbReference type="EMBL" id="CP090172">
    <property type="protein sequence ID" value="UJO22952.1"/>
    <property type="molecule type" value="Genomic_DNA"/>
</dbReference>
<dbReference type="Proteomes" id="UP000756132">
    <property type="component" value="Chromosome 10"/>
</dbReference>
<feature type="compositionally biased region" description="Polar residues" evidence="1">
    <location>
        <begin position="20"/>
        <end position="32"/>
    </location>
</feature>
<feature type="transmembrane region" description="Helical" evidence="2">
    <location>
        <begin position="126"/>
        <end position="150"/>
    </location>
</feature>
<dbReference type="Gene3D" id="2.120.10.70">
    <property type="entry name" value="Fucose-specific lectin"/>
    <property type="match status" value="1"/>
</dbReference>
<name>A0A9Q8PIC6_PASFU</name>
<dbReference type="RefSeq" id="XP_047767318.1">
    <property type="nucleotide sequence ID" value="XM_047911550.1"/>
</dbReference>